<dbReference type="GO" id="GO:0070225">
    <property type="term" value="F:sulfide dehydrogenase activity"/>
    <property type="evidence" value="ECO:0007669"/>
    <property type="project" value="UniProtKB-EC"/>
</dbReference>
<dbReference type="InterPro" id="IPR052541">
    <property type="entry name" value="SQRD"/>
</dbReference>
<accession>A0A0J6VT66</accession>
<dbReference type="SUPFAM" id="SSF51905">
    <property type="entry name" value="FAD/NAD(P)-binding domain"/>
    <property type="match status" value="2"/>
</dbReference>
<dbReference type="RefSeq" id="WP_048471339.1">
    <property type="nucleotide sequence ID" value="NZ_JYNL01000042.1"/>
</dbReference>
<evidence type="ECO:0000313" key="3">
    <source>
        <dbReference type="Proteomes" id="UP000036513"/>
    </source>
</evidence>
<dbReference type="EC" id="1.8.2.3" evidence="2"/>
<sequence>MKKKTVLILGAGFGGLELAARLSDDLADEVHVILIDHNDGFTFGFSKLDVLFANHTPEEVRIPYAELTRPGVEFRQEHITSIDPATRRVATDQSDYQTDILVIALGADYEPEATPGFSEDGHDFYTVDGAARLRDRLTEFTGGTIVLGILSVPFKCPPAPYEALLLLHAHLVERGIRDAATIKVISPMPSPIPVSPETSESLITAMAERGIIYRPDTKIRSLDPNQHLVHTDTDTVPYDLFIGIPKHRVPGVIDASGLTAGGSDGWIAVDPATLATKHAGVYAIGDCADAPVPRAGVYAEDAARTVAAHIAAQLHGTPFTAKYSGRGVCYIEFGDGQVGKVEADFLSGPKPTAPFIGPSTDLADEKAEFANTRRHRWFSRSEAER</sequence>
<evidence type="ECO:0000259" key="1">
    <source>
        <dbReference type="Pfam" id="PF07992"/>
    </source>
</evidence>
<dbReference type="InterPro" id="IPR023753">
    <property type="entry name" value="FAD/NAD-binding_dom"/>
</dbReference>
<dbReference type="InterPro" id="IPR036188">
    <property type="entry name" value="FAD/NAD-bd_sf"/>
</dbReference>
<organism evidence="2 3">
    <name type="scientific">Mycolicibacterium chlorophenolicum</name>
    <dbReference type="NCBI Taxonomy" id="37916"/>
    <lineage>
        <taxon>Bacteria</taxon>
        <taxon>Bacillati</taxon>
        <taxon>Actinomycetota</taxon>
        <taxon>Actinomycetes</taxon>
        <taxon>Mycobacteriales</taxon>
        <taxon>Mycobacteriaceae</taxon>
        <taxon>Mycolicibacterium</taxon>
    </lineage>
</organism>
<protein>
    <submittedName>
        <fullName evidence="2">Sulfide dehydrogenase [flavocytochrome c] flavoprotein chain</fullName>
        <ecNumber evidence="2">1.8.2.3</ecNumber>
    </submittedName>
</protein>
<keyword evidence="3" id="KW-1185">Reference proteome</keyword>
<dbReference type="STRING" id="37916.MCHLDSM_03887"/>
<dbReference type="Proteomes" id="UP000036513">
    <property type="component" value="Unassembled WGS sequence"/>
</dbReference>
<gene>
    <name evidence="2" type="primary">fccB_2</name>
    <name evidence="2" type="ORF">MCHLDSM_03887</name>
</gene>
<reference evidence="2 3" key="1">
    <citation type="journal article" date="2015" name="Genome Biol. Evol.">
        <title>Characterization of Three Mycobacterium spp. with Potential Use in Bioremediation by Genome Sequencing and Comparative Genomics.</title>
        <authorList>
            <person name="Das S."/>
            <person name="Pettersson B.M."/>
            <person name="Behra P.R."/>
            <person name="Ramesh M."/>
            <person name="Dasgupta S."/>
            <person name="Bhattacharya A."/>
            <person name="Kirsebom L.A."/>
        </authorList>
    </citation>
    <scope>NUCLEOTIDE SEQUENCE [LARGE SCALE GENOMIC DNA]</scope>
    <source>
        <strain evidence="2 3">DSM 43826</strain>
    </source>
</reference>
<evidence type="ECO:0000313" key="2">
    <source>
        <dbReference type="EMBL" id="KMO72668.1"/>
    </source>
</evidence>
<feature type="domain" description="FAD/NAD(P)-binding" evidence="1">
    <location>
        <begin position="5"/>
        <end position="291"/>
    </location>
</feature>
<proteinExistence type="predicted"/>
<dbReference type="Pfam" id="PF07992">
    <property type="entry name" value="Pyr_redox_2"/>
    <property type="match status" value="1"/>
</dbReference>
<comment type="caution">
    <text evidence="2">The sequence shown here is derived from an EMBL/GenBank/DDBJ whole genome shotgun (WGS) entry which is preliminary data.</text>
</comment>
<dbReference type="AlphaFoldDB" id="A0A0J6VT66"/>
<name>A0A0J6VT66_9MYCO</name>
<keyword evidence="2" id="KW-0560">Oxidoreductase</keyword>
<dbReference type="EMBL" id="JYNL01000042">
    <property type="protein sequence ID" value="KMO72668.1"/>
    <property type="molecule type" value="Genomic_DNA"/>
</dbReference>
<dbReference type="PRINTS" id="PR00368">
    <property type="entry name" value="FADPNR"/>
</dbReference>
<dbReference type="PANTHER" id="PTHR43755:SF1">
    <property type="entry name" value="FAD-DEPENDENT PYRIDINE NUCLEOTIDE-DISULPHIDE OXIDOREDUCTASE"/>
    <property type="match status" value="1"/>
</dbReference>
<dbReference type="Gene3D" id="3.50.50.60">
    <property type="entry name" value="FAD/NAD(P)-binding domain"/>
    <property type="match status" value="2"/>
</dbReference>
<dbReference type="PANTHER" id="PTHR43755">
    <property type="match status" value="1"/>
</dbReference>
<dbReference type="PATRIC" id="fig|37916.4.peg.3853"/>
<dbReference type="SMR" id="A0A0J6VT66"/>